<reference evidence="2 3" key="2">
    <citation type="submission" date="2011-10" db="EMBL/GenBank/DDBJ databases">
        <title>Draft genome sequence of Candidatus Burkholderia kirkii.</title>
        <authorList>
            <person name="Carlier A.L."/>
            <person name="Eberl L."/>
        </authorList>
    </citation>
    <scope>NUCLEOTIDE SEQUENCE [LARGE SCALE GENOMIC DNA]</scope>
    <source>
        <strain evidence="2 3">UZHbot1</strain>
    </source>
</reference>
<dbReference type="GO" id="GO:0006313">
    <property type="term" value="P:DNA transposition"/>
    <property type="evidence" value="ECO:0007669"/>
    <property type="project" value="InterPro"/>
</dbReference>
<dbReference type="EMBL" id="CAFE01000043">
    <property type="protein sequence ID" value="CCD36338.1"/>
    <property type="molecule type" value="Genomic_DNA"/>
</dbReference>
<feature type="domain" description="Tn3 transposase DDE" evidence="1">
    <location>
        <begin position="2"/>
        <end position="74"/>
    </location>
</feature>
<evidence type="ECO:0000313" key="2">
    <source>
        <dbReference type="EMBL" id="CCD36338.1"/>
    </source>
</evidence>
<evidence type="ECO:0000259" key="1">
    <source>
        <dbReference type="Pfam" id="PF01526"/>
    </source>
</evidence>
<protein>
    <submittedName>
        <fullName evidence="2">WGS project CAFE00000000 data, contig bkir_c134</fullName>
    </submittedName>
</protein>
<organism evidence="2 3">
    <name type="scientific">Candidatus Paraburkholderia kirkii UZHbot1</name>
    <dbReference type="NCBI Taxonomy" id="1055526"/>
    <lineage>
        <taxon>Bacteria</taxon>
        <taxon>Pseudomonadati</taxon>
        <taxon>Pseudomonadota</taxon>
        <taxon>Betaproteobacteria</taxon>
        <taxon>Burkholderiales</taxon>
        <taxon>Burkholderiaceae</taxon>
        <taxon>Paraburkholderia</taxon>
    </lineage>
</organism>
<dbReference type="HOGENOM" id="CLU_009098_6_2_4"/>
<dbReference type="AlphaFoldDB" id="U3UAH1"/>
<dbReference type="Pfam" id="PF01526">
    <property type="entry name" value="DDE_Tnp_Tn3"/>
    <property type="match status" value="1"/>
</dbReference>
<proteinExistence type="predicted"/>
<name>U3UAH1_9BURK</name>
<keyword evidence="3" id="KW-1185">Reference proteome</keyword>
<accession>U3UAH1</accession>
<dbReference type="BioCyc" id="CBUR1055526:G10QW-274-MONOMER"/>
<dbReference type="InterPro" id="IPR002513">
    <property type="entry name" value="Tn3_Tnp_DDE_dom"/>
</dbReference>
<reference evidence="2 3" key="1">
    <citation type="submission" date="2011-09" db="EMBL/GenBank/DDBJ databases">
        <authorList>
            <person name="Carlier A."/>
        </authorList>
    </citation>
    <scope>NUCLEOTIDE SEQUENCE [LARGE SCALE GENOMIC DNA]</scope>
    <source>
        <strain evidence="2 3">UZHbot1</strain>
    </source>
</reference>
<dbReference type="Proteomes" id="UP000003511">
    <property type="component" value="Unassembled WGS sequence"/>
</dbReference>
<comment type="caution">
    <text evidence="2">The sequence shown here is derived from an EMBL/GenBank/DDBJ whole genome shotgun (WGS) entry which is preliminary data.</text>
</comment>
<dbReference type="STRING" id="1055526.BKIR_c134_5672"/>
<gene>
    <name evidence="2" type="ORF">BKIR_c134_5672</name>
</gene>
<evidence type="ECO:0000313" key="3">
    <source>
        <dbReference type="Proteomes" id="UP000003511"/>
    </source>
</evidence>
<sequence length="111" mass="12339">MHTSGGKFRVQTEAEQQIWNECSRLIANAIIHYNTALLSRVYEQKHAVGDHTAVALIAGMSPVAWQHINLFGSFEFTPGGASLDIDALVAYYADPAWWSRIARSDQAHPDK</sequence>
<dbReference type="GO" id="GO:0004803">
    <property type="term" value="F:transposase activity"/>
    <property type="evidence" value="ECO:0007669"/>
    <property type="project" value="InterPro"/>
</dbReference>